<dbReference type="Proteomes" id="UP001642360">
    <property type="component" value="Unassembled WGS sequence"/>
</dbReference>
<comment type="caution">
    <text evidence="1">The sequence shown here is derived from an EMBL/GenBank/DDBJ whole genome shotgun (WGS) entry which is preliminary data.</text>
</comment>
<evidence type="ECO:0000313" key="1">
    <source>
        <dbReference type="EMBL" id="CAK9158356.1"/>
    </source>
</evidence>
<reference evidence="1 2" key="1">
    <citation type="submission" date="2024-02" db="EMBL/GenBank/DDBJ databases">
        <authorList>
            <person name="Vignale AGUSTIN F."/>
            <person name="Sosa J E."/>
            <person name="Modenutti C."/>
        </authorList>
    </citation>
    <scope>NUCLEOTIDE SEQUENCE [LARGE SCALE GENOMIC DNA]</scope>
</reference>
<accession>A0ABC8SME1</accession>
<evidence type="ECO:0000313" key="2">
    <source>
        <dbReference type="Proteomes" id="UP001642360"/>
    </source>
</evidence>
<keyword evidence="2" id="KW-1185">Reference proteome</keyword>
<organism evidence="1 2">
    <name type="scientific">Ilex paraguariensis</name>
    <name type="common">yerba mate</name>
    <dbReference type="NCBI Taxonomy" id="185542"/>
    <lineage>
        <taxon>Eukaryota</taxon>
        <taxon>Viridiplantae</taxon>
        <taxon>Streptophyta</taxon>
        <taxon>Embryophyta</taxon>
        <taxon>Tracheophyta</taxon>
        <taxon>Spermatophyta</taxon>
        <taxon>Magnoliopsida</taxon>
        <taxon>eudicotyledons</taxon>
        <taxon>Gunneridae</taxon>
        <taxon>Pentapetalae</taxon>
        <taxon>asterids</taxon>
        <taxon>campanulids</taxon>
        <taxon>Aquifoliales</taxon>
        <taxon>Aquifoliaceae</taxon>
        <taxon>Ilex</taxon>
    </lineage>
</organism>
<proteinExistence type="predicted"/>
<dbReference type="EMBL" id="CAUOFW020003162">
    <property type="protein sequence ID" value="CAK9158356.1"/>
    <property type="molecule type" value="Genomic_DNA"/>
</dbReference>
<protein>
    <submittedName>
        <fullName evidence="1">Uncharacterized protein</fullName>
    </submittedName>
</protein>
<dbReference type="AlphaFoldDB" id="A0ABC8SME1"/>
<sequence length="81" mass="9016">MHCSRPMFMCTVCFVDVSAWLLLAFQLVLGLVVAGCPAGFYQIFNWAYVLLRLQQIHCFWGAIKVNVGLVAVEMLGSVDFG</sequence>
<gene>
    <name evidence="1" type="ORF">ILEXP_LOCUS26981</name>
</gene>
<name>A0ABC8SME1_9AQUA</name>